<sequence length="323" mass="35341">MSEVLPDGSHLVLEPGSTPVLQLPHQELPAHALRQLLVRHGAILVRGLGLAAPADLAAVAHALKATPMVEREGFAARDDFGQGVYSASRWPADEPMCMHHELSYANEVPGIALFGCLRAPQHGGATALADARQVLQALPAELVEPFERHGWLLERHYGEVGLSWPEAFGTSDPETVSAYCRDHAVEHRWLPDGSLRTVQRRAAVVRHPALGERLWFNQVAFLNEFTMDVAVREYLISLYGPDALPFTTLYGDGTPVPEAVVQAINNEYAAATVSEPWQVGDVLVVDNLRMAHSRMAYQGERDIVALFGDPVRIPGHVWPAATD</sequence>
<evidence type="ECO:0000313" key="6">
    <source>
        <dbReference type="EMBL" id="OIJ87361.1"/>
    </source>
</evidence>
<evidence type="ECO:0000256" key="1">
    <source>
        <dbReference type="ARBA" id="ARBA00001954"/>
    </source>
</evidence>
<dbReference type="Pfam" id="PF02668">
    <property type="entry name" value="TauD"/>
    <property type="match status" value="1"/>
</dbReference>
<dbReference type="GO" id="GO:0017000">
    <property type="term" value="P:antibiotic biosynthetic process"/>
    <property type="evidence" value="ECO:0007669"/>
    <property type="project" value="UniProtKB-KW"/>
</dbReference>
<dbReference type="InterPro" id="IPR050411">
    <property type="entry name" value="AlphaKG_dependent_hydroxylases"/>
</dbReference>
<gene>
    <name evidence="6" type="ORF">BIV24_24865</name>
</gene>
<comment type="cofactor">
    <cofactor evidence="1">
        <name>Fe(2+)</name>
        <dbReference type="ChEBI" id="CHEBI:29033"/>
    </cofactor>
</comment>
<protein>
    <recommendedName>
        <fullName evidence="5">TauD/TfdA-like domain-containing protein</fullName>
    </recommendedName>
</protein>
<dbReference type="Proteomes" id="UP000179935">
    <property type="component" value="Unassembled WGS sequence"/>
</dbReference>
<keyword evidence="2" id="KW-0560">Oxidoreductase</keyword>
<accession>A0A1S2P131</accession>
<dbReference type="PANTHER" id="PTHR10696:SF56">
    <property type="entry name" value="TAUD_TFDA-LIKE DOMAIN-CONTAINING PROTEIN"/>
    <property type="match status" value="1"/>
</dbReference>
<dbReference type="EMBL" id="MLYP01000066">
    <property type="protein sequence ID" value="OIJ87361.1"/>
    <property type="molecule type" value="Genomic_DNA"/>
</dbReference>
<evidence type="ECO:0000256" key="2">
    <source>
        <dbReference type="ARBA" id="ARBA00023002"/>
    </source>
</evidence>
<dbReference type="InterPro" id="IPR042098">
    <property type="entry name" value="TauD-like_sf"/>
</dbReference>
<proteinExistence type="predicted"/>
<dbReference type="AlphaFoldDB" id="A0A1S2P131"/>
<keyword evidence="3" id="KW-0408">Iron</keyword>
<evidence type="ECO:0000259" key="5">
    <source>
        <dbReference type="Pfam" id="PF02668"/>
    </source>
</evidence>
<dbReference type="Gene3D" id="3.60.130.10">
    <property type="entry name" value="Clavaminate synthase-like"/>
    <property type="match status" value="1"/>
</dbReference>
<dbReference type="STRING" id="1428652.BIV24_24865"/>
<dbReference type="GO" id="GO:0016491">
    <property type="term" value="F:oxidoreductase activity"/>
    <property type="evidence" value="ECO:0007669"/>
    <property type="project" value="UniProtKB-KW"/>
</dbReference>
<name>A0A1S2P131_9ACTN</name>
<evidence type="ECO:0000313" key="7">
    <source>
        <dbReference type="Proteomes" id="UP000179935"/>
    </source>
</evidence>
<organism evidence="6 7">
    <name type="scientific">Streptomyces colonosanans</name>
    <dbReference type="NCBI Taxonomy" id="1428652"/>
    <lineage>
        <taxon>Bacteria</taxon>
        <taxon>Bacillati</taxon>
        <taxon>Actinomycetota</taxon>
        <taxon>Actinomycetes</taxon>
        <taxon>Kitasatosporales</taxon>
        <taxon>Streptomycetaceae</taxon>
        <taxon>Streptomyces</taxon>
    </lineage>
</organism>
<dbReference type="PANTHER" id="PTHR10696">
    <property type="entry name" value="GAMMA-BUTYROBETAINE HYDROXYLASE-RELATED"/>
    <property type="match status" value="1"/>
</dbReference>
<feature type="domain" description="TauD/TfdA-like" evidence="5">
    <location>
        <begin position="26"/>
        <end position="303"/>
    </location>
</feature>
<dbReference type="SUPFAM" id="SSF51197">
    <property type="entry name" value="Clavaminate synthase-like"/>
    <property type="match status" value="1"/>
</dbReference>
<keyword evidence="4" id="KW-0045">Antibiotic biosynthesis</keyword>
<keyword evidence="7" id="KW-1185">Reference proteome</keyword>
<evidence type="ECO:0000256" key="3">
    <source>
        <dbReference type="ARBA" id="ARBA00023004"/>
    </source>
</evidence>
<evidence type="ECO:0000256" key="4">
    <source>
        <dbReference type="ARBA" id="ARBA00023194"/>
    </source>
</evidence>
<dbReference type="InterPro" id="IPR003819">
    <property type="entry name" value="TauD/TfdA-like"/>
</dbReference>
<comment type="caution">
    <text evidence="6">The sequence shown here is derived from an EMBL/GenBank/DDBJ whole genome shotgun (WGS) entry which is preliminary data.</text>
</comment>
<reference evidence="6 7" key="1">
    <citation type="submission" date="2016-10" db="EMBL/GenBank/DDBJ databases">
        <title>Genome sequence of Streptomyces sp. MUSC 93.</title>
        <authorList>
            <person name="Lee L.-H."/>
            <person name="Ser H.-L."/>
            <person name="Law J.W.-F."/>
        </authorList>
    </citation>
    <scope>NUCLEOTIDE SEQUENCE [LARGE SCALE GENOMIC DNA]</scope>
    <source>
        <strain evidence="6 7">MUSC 93</strain>
    </source>
</reference>